<keyword evidence="3" id="KW-1185">Reference proteome</keyword>
<protein>
    <submittedName>
        <fullName evidence="2">Uncharacterized protein</fullName>
    </submittedName>
</protein>
<reference evidence="2" key="1">
    <citation type="journal article" date="2019" name="Sci. Rep.">
        <title>The first clawed lobster virus Homarus gammarus nudivirus (HgNV n. sp.) expands the diversity of the Nudiviridae.</title>
        <authorList>
            <person name="Holt C.C."/>
            <person name="Stone M."/>
            <person name="Bass D."/>
            <person name="Bateman K.S."/>
            <person name="van Aerle R."/>
            <person name="Daniels C.L."/>
            <person name="van der Giezen M."/>
            <person name="Ross S.H."/>
            <person name="Hooper C."/>
            <person name="Stentiford G.D."/>
        </authorList>
    </citation>
    <scope>NUCLEOTIDE SEQUENCE</scope>
    <source>
        <strain evidence="2">52S104HLG2</strain>
    </source>
</reference>
<keyword evidence="1" id="KW-1133">Transmembrane helix</keyword>
<accession>A0A411HBD1</accession>
<name>A0A411HBD1_9VIRU</name>
<organism evidence="2 3">
    <name type="scientific">Homarus gammarus nudivirus</name>
    <dbReference type="NCBI Taxonomy" id="2509616"/>
    <lineage>
        <taxon>Viruses</taxon>
        <taxon>Viruses incertae sedis</taxon>
        <taxon>Naldaviricetes</taxon>
        <taxon>Lefavirales</taxon>
        <taxon>Nudiviridae</taxon>
        <taxon>Gammanudivirus</taxon>
        <taxon>Gammanudivirus hogammari</taxon>
    </lineage>
</organism>
<sequence length="382" mass="43878">MATLKPYCVLAMCLLAYVAAESCVVLRDDEVPTHFVPIPVNIIVKPFALYWRLNFTIHGSNNTEPVACVSFETMKGEDLRFVLFSGRCKETEDIIDVGIWELRNAKIKEWSTLQVMVSGNVINLQLGDSEPKTLKHKSIIITKHSRLQITYKQAIDVAIECHNKCPAIKGQSSVSNVRELNERNVKLYFRPGKDFVQLNFEIACTTLLGNEVFFGDVSITREQFLRLEKKKIFSDWYYLILEYDSDQNSINLVVNYEHINTKSSKFKTCDAFIGITMRVVGTGYFSFDCNPINGELRKEIIPTKGPRLVNTFGVIAASITLTSLGVFIIVFLVYLLIYHIGYRINYNHSPRDWKNICCKKREADCETPPQYDMEKIYQQQRM</sequence>
<keyword evidence="1" id="KW-0812">Transmembrane</keyword>
<dbReference type="Proteomes" id="UP000682645">
    <property type="component" value="Segment"/>
</dbReference>
<dbReference type="EMBL" id="MK439999">
    <property type="protein sequence ID" value="QBB28699.1"/>
    <property type="molecule type" value="Genomic_DNA"/>
</dbReference>
<keyword evidence="1" id="KW-0472">Membrane</keyword>
<evidence type="ECO:0000313" key="3">
    <source>
        <dbReference type="Proteomes" id="UP000682645"/>
    </source>
</evidence>
<evidence type="ECO:0000256" key="1">
    <source>
        <dbReference type="SAM" id="Phobius"/>
    </source>
</evidence>
<evidence type="ECO:0000313" key="2">
    <source>
        <dbReference type="EMBL" id="QBB28699.1"/>
    </source>
</evidence>
<feature type="transmembrane region" description="Helical" evidence="1">
    <location>
        <begin position="312"/>
        <end position="337"/>
    </location>
</feature>
<gene>
    <name evidence="2" type="ORF">HgNV_094</name>
</gene>
<proteinExistence type="predicted"/>